<organism evidence="1 2">
    <name type="scientific">Providencia stuartii ATCC 25827</name>
    <dbReference type="NCBI Taxonomy" id="471874"/>
    <lineage>
        <taxon>Bacteria</taxon>
        <taxon>Pseudomonadati</taxon>
        <taxon>Pseudomonadota</taxon>
        <taxon>Gammaproteobacteria</taxon>
        <taxon>Enterobacterales</taxon>
        <taxon>Morganellaceae</taxon>
        <taxon>Providencia</taxon>
    </lineage>
</organism>
<reference evidence="2" key="1">
    <citation type="submission" date="2008-04" db="EMBL/GenBank/DDBJ databases">
        <title>Draft genome sequence of Providencia stuartii (ATCC 25827).</title>
        <authorList>
            <person name="Sudarsanam P."/>
            <person name="Ley R."/>
            <person name="Guruge J."/>
            <person name="Turnbaugh P.J."/>
            <person name="Mahowald M."/>
            <person name="Liep D."/>
            <person name="Gordon J."/>
        </authorList>
    </citation>
    <scope>NUCLEOTIDE SEQUENCE [LARGE SCALE GENOMIC DNA]</scope>
    <source>
        <strain evidence="2">ATCC 25827</strain>
    </source>
</reference>
<evidence type="ECO:0000313" key="2">
    <source>
        <dbReference type="Proteomes" id="UP000004506"/>
    </source>
</evidence>
<evidence type="ECO:0000313" key="1">
    <source>
        <dbReference type="EMBL" id="EDU57598.1"/>
    </source>
</evidence>
<dbReference type="AlphaFoldDB" id="A0AA86YER4"/>
<protein>
    <submittedName>
        <fullName evidence="1">Uncharacterized protein</fullName>
    </submittedName>
</protein>
<dbReference type="EMBL" id="ABJD02000118">
    <property type="protein sequence ID" value="EDU57598.1"/>
    <property type="molecule type" value="Genomic_DNA"/>
</dbReference>
<proteinExistence type="predicted"/>
<reference evidence="2" key="2">
    <citation type="submission" date="2008-04" db="EMBL/GenBank/DDBJ databases">
        <title>Draft genome sequence of Providencia stuartii(ATCC 25827).</title>
        <authorList>
            <person name="Sudarsanam P."/>
            <person name="Ley R."/>
            <person name="Guruge J."/>
            <person name="Turnbaugh P.J."/>
            <person name="Mahowald M."/>
            <person name="Liep D."/>
            <person name="Gordon J."/>
        </authorList>
    </citation>
    <scope>NUCLEOTIDE SEQUENCE [LARGE SCALE GENOMIC DNA]</scope>
    <source>
        <strain evidence="2">ATCC 25827</strain>
    </source>
</reference>
<reference evidence="1 2" key="3">
    <citation type="submission" date="2008-05" db="EMBL/GenBank/DDBJ databases">
        <authorList>
            <person name="Fulton L."/>
            <person name="Clifton S."/>
            <person name="Fulton B."/>
            <person name="Xu J."/>
            <person name="Minx P."/>
            <person name="Pepin K.H."/>
            <person name="Johnson M."/>
            <person name="Thiruvilangam P."/>
            <person name="Bhonagiri V."/>
            <person name="Nash W.E."/>
            <person name="Mardis E.R."/>
            <person name="Wilson R.K."/>
        </authorList>
    </citation>
    <scope>NUCLEOTIDE SEQUENCE [LARGE SCALE GENOMIC DNA]</scope>
    <source>
        <strain evidence="1 2">ATCC 25827</strain>
    </source>
</reference>
<comment type="caution">
    <text evidence="1">The sequence shown here is derived from an EMBL/GenBank/DDBJ whole genome shotgun (WGS) entry which is preliminary data.</text>
</comment>
<gene>
    <name evidence="1" type="ORF">PROSTU_04843</name>
</gene>
<sequence length="39" mass="4510">MLALTPYKNAIYSCCRYENRTQLRPNGLICRSDNFISSP</sequence>
<accession>A0AA86YER4</accession>
<name>A0AA86YER4_PROST</name>
<dbReference type="Proteomes" id="UP000004506">
    <property type="component" value="Unassembled WGS sequence"/>
</dbReference>